<evidence type="ECO:0000256" key="20">
    <source>
        <dbReference type="HAMAP-Rule" id="MF_00037"/>
    </source>
</evidence>
<dbReference type="GO" id="GO:0008762">
    <property type="term" value="F:UDP-N-acetylmuramate dehydrogenase activity"/>
    <property type="evidence" value="ECO:0007669"/>
    <property type="project" value="UniProtKB-UniRule"/>
</dbReference>
<dbReference type="OrthoDB" id="9804753at2"/>
<dbReference type="EMBL" id="VBUI01000015">
    <property type="protein sequence ID" value="TLF49699.1"/>
    <property type="molecule type" value="Genomic_DNA"/>
</dbReference>
<dbReference type="GO" id="GO:0071555">
    <property type="term" value="P:cell wall organization"/>
    <property type="evidence" value="ECO:0007669"/>
    <property type="project" value="UniProtKB-KW"/>
</dbReference>
<comment type="function">
    <text evidence="2 20">Cell wall formation.</text>
</comment>
<evidence type="ECO:0000256" key="13">
    <source>
        <dbReference type="ARBA" id="ARBA00022960"/>
    </source>
</evidence>
<feature type="active site" description="Proton donor" evidence="20">
    <location>
        <position position="402"/>
    </location>
</feature>
<organism evidence="23 24">
    <name type="scientific">Halomonas urmiana</name>
    <dbReference type="NCBI Taxonomy" id="490901"/>
    <lineage>
        <taxon>Bacteria</taxon>
        <taxon>Pseudomonadati</taxon>
        <taxon>Pseudomonadota</taxon>
        <taxon>Gammaproteobacteria</taxon>
        <taxon>Oceanospirillales</taxon>
        <taxon>Halomonadaceae</taxon>
        <taxon>Halomonas</taxon>
    </lineage>
</organism>
<dbReference type="InterPro" id="IPR036318">
    <property type="entry name" value="FAD-bd_PCMH-like_sf"/>
</dbReference>
<dbReference type="InterPro" id="IPR036635">
    <property type="entry name" value="MurB_C_sf"/>
</dbReference>
<dbReference type="GO" id="GO:0008360">
    <property type="term" value="P:regulation of cell shape"/>
    <property type="evidence" value="ECO:0007669"/>
    <property type="project" value="UniProtKB-KW"/>
</dbReference>
<evidence type="ECO:0000256" key="6">
    <source>
        <dbReference type="ARBA" id="ARBA00012518"/>
    </source>
</evidence>
<keyword evidence="14 20" id="KW-0573">Peptidoglycan synthesis</keyword>
<comment type="subcellular location">
    <subcellularLocation>
        <location evidence="3 20">Cytoplasm</location>
    </subcellularLocation>
</comment>
<dbReference type="InterPro" id="IPR006094">
    <property type="entry name" value="Oxid_FAD_bind_N"/>
</dbReference>
<comment type="pathway">
    <text evidence="4 20">Cell wall biogenesis; peptidoglycan biosynthesis.</text>
</comment>
<evidence type="ECO:0000256" key="4">
    <source>
        <dbReference type="ARBA" id="ARBA00004752"/>
    </source>
</evidence>
<keyword evidence="8 20" id="KW-0963">Cytoplasm</keyword>
<evidence type="ECO:0000256" key="21">
    <source>
        <dbReference type="SAM" id="MobiDB-lite"/>
    </source>
</evidence>
<keyword evidence="15 20" id="KW-0560">Oxidoreductase</keyword>
<sequence length="504" mass="54508">MAKTAREVPDACALRLPGEHLPVAHRGRGLPRSSRAGRPGLAGRGRLLRHRPLARRQGTGCPCPRGGPATRNRPLRAQGAAARRRGLRALRLRARHGPRQPRRHRGAAPRVERGGRRFVPRLRRLARARRARSLLRGRGRLRGGAGPSRGGFPGARDRYRFAPGGHALSLALHADHSLTDANTLGLPCVAERHAAPATPAELREALTLARRHDWLLTVLGGGSNLILPERLPGLVIQPAMARWWLEEQGDGALVHAEAAVEWHALVIALAQRGLWGAENLALIPGRCGAAPIQNIGAYGVELSDLLEAVHLVHLDDGREAVLSAADCAFGYRDSVFKGALTGRVVITRLVLRVSRTPRPRLGYGDLASRLDAEPTALAVAQAVCAIRREKLPDPATLCNAGSFFKNPLIDGERARRLLAEHPTMPHFPQPDGRVKLAAGWLIDRCGLKGWRQGHFGVHERQALVLVHFGGGSADELLGFAGEVAARVKACFGVSLEREPRWAGA</sequence>
<evidence type="ECO:0000256" key="3">
    <source>
        <dbReference type="ARBA" id="ARBA00004496"/>
    </source>
</evidence>
<gene>
    <name evidence="20 23" type="primary">murB</name>
    <name evidence="23" type="ORF">FEI13_10955</name>
</gene>
<comment type="caution">
    <text evidence="23">The sequence shown here is derived from an EMBL/GenBank/DDBJ whole genome shotgun (WGS) entry which is preliminary data.</text>
</comment>
<dbReference type="Proteomes" id="UP000306973">
    <property type="component" value="Unassembled WGS sequence"/>
</dbReference>
<evidence type="ECO:0000256" key="10">
    <source>
        <dbReference type="ARBA" id="ARBA00022630"/>
    </source>
</evidence>
<dbReference type="SUPFAM" id="SSF56194">
    <property type="entry name" value="Uridine diphospho-N-Acetylenolpyruvylglucosamine reductase, MurB, C-terminal domain"/>
    <property type="match status" value="1"/>
</dbReference>
<name>A0A5R8MG80_9GAMM</name>
<dbReference type="PROSITE" id="PS51387">
    <property type="entry name" value="FAD_PCMH"/>
    <property type="match status" value="1"/>
</dbReference>
<feature type="compositionally biased region" description="Gly residues" evidence="21">
    <location>
        <begin position="142"/>
        <end position="153"/>
    </location>
</feature>
<evidence type="ECO:0000313" key="24">
    <source>
        <dbReference type="Proteomes" id="UP000306973"/>
    </source>
</evidence>
<feature type="domain" description="FAD-binding PCMH-type" evidence="22">
    <location>
        <begin position="186"/>
        <end position="356"/>
    </location>
</feature>
<dbReference type="GO" id="GO:0005829">
    <property type="term" value="C:cytosol"/>
    <property type="evidence" value="ECO:0007669"/>
    <property type="project" value="TreeGrafter"/>
</dbReference>
<comment type="similarity">
    <text evidence="5 20">Belongs to the MurB family.</text>
</comment>
<dbReference type="InterPro" id="IPR011601">
    <property type="entry name" value="MurB_C"/>
</dbReference>
<dbReference type="InterPro" id="IPR016166">
    <property type="entry name" value="FAD-bd_PCMH"/>
</dbReference>
<evidence type="ECO:0000256" key="15">
    <source>
        <dbReference type="ARBA" id="ARBA00023002"/>
    </source>
</evidence>
<comment type="cofactor">
    <cofactor evidence="1 20">
        <name>FAD</name>
        <dbReference type="ChEBI" id="CHEBI:57692"/>
    </cofactor>
</comment>
<keyword evidence="13 20" id="KW-0133">Cell shape</keyword>
<protein>
    <recommendedName>
        <fullName evidence="7 20">UDP-N-acetylenolpyruvoylglucosamine reductase</fullName>
        <ecNumber evidence="6 20">1.3.1.98</ecNumber>
    </recommendedName>
    <alternativeName>
        <fullName evidence="18 20">UDP-N-acetylmuramate dehydrogenase</fullName>
    </alternativeName>
</protein>
<comment type="catalytic activity">
    <reaction evidence="19 20">
        <text>UDP-N-acetyl-alpha-D-muramate + NADP(+) = UDP-N-acetyl-3-O-(1-carboxyvinyl)-alpha-D-glucosamine + NADPH + H(+)</text>
        <dbReference type="Rhea" id="RHEA:12248"/>
        <dbReference type="ChEBI" id="CHEBI:15378"/>
        <dbReference type="ChEBI" id="CHEBI:57783"/>
        <dbReference type="ChEBI" id="CHEBI:58349"/>
        <dbReference type="ChEBI" id="CHEBI:68483"/>
        <dbReference type="ChEBI" id="CHEBI:70757"/>
        <dbReference type="EC" id="1.3.1.98"/>
    </reaction>
</comment>
<evidence type="ECO:0000256" key="7">
    <source>
        <dbReference type="ARBA" id="ARBA00015188"/>
    </source>
</evidence>
<evidence type="ECO:0000256" key="19">
    <source>
        <dbReference type="ARBA" id="ARBA00048914"/>
    </source>
</evidence>
<evidence type="ECO:0000256" key="18">
    <source>
        <dbReference type="ARBA" id="ARBA00031026"/>
    </source>
</evidence>
<dbReference type="NCBIfam" id="NF000755">
    <property type="entry name" value="PRK00046.1"/>
    <property type="match status" value="1"/>
</dbReference>
<keyword evidence="12 20" id="KW-0521">NADP</keyword>
<keyword evidence="24" id="KW-1185">Reference proteome</keyword>
<dbReference type="Pfam" id="PF02873">
    <property type="entry name" value="MurB_C"/>
    <property type="match status" value="1"/>
</dbReference>
<feature type="compositionally biased region" description="Basic residues" evidence="21">
    <location>
        <begin position="82"/>
        <end position="107"/>
    </location>
</feature>
<dbReference type="PANTHER" id="PTHR21071">
    <property type="entry name" value="UDP-N-ACETYLENOLPYRUVOYLGLUCOSAMINE REDUCTASE"/>
    <property type="match status" value="1"/>
</dbReference>
<dbReference type="Pfam" id="PF01565">
    <property type="entry name" value="FAD_binding_4"/>
    <property type="match status" value="1"/>
</dbReference>
<evidence type="ECO:0000256" key="17">
    <source>
        <dbReference type="ARBA" id="ARBA00023316"/>
    </source>
</evidence>
<dbReference type="GO" id="GO:0051301">
    <property type="term" value="P:cell division"/>
    <property type="evidence" value="ECO:0007669"/>
    <property type="project" value="UniProtKB-KW"/>
</dbReference>
<dbReference type="UniPathway" id="UPA00219"/>
<feature type="active site" evidence="20">
    <location>
        <position position="498"/>
    </location>
</feature>
<dbReference type="HAMAP" id="MF_00037">
    <property type="entry name" value="MurB"/>
    <property type="match status" value="1"/>
</dbReference>
<evidence type="ECO:0000256" key="2">
    <source>
        <dbReference type="ARBA" id="ARBA00003921"/>
    </source>
</evidence>
<accession>A0A5R8MG80</accession>
<evidence type="ECO:0000256" key="12">
    <source>
        <dbReference type="ARBA" id="ARBA00022857"/>
    </source>
</evidence>
<dbReference type="Gene3D" id="3.30.43.10">
    <property type="entry name" value="Uridine Diphospho-n-acetylenolpyruvylglucosamine Reductase, domain 2"/>
    <property type="match status" value="1"/>
</dbReference>
<dbReference type="InterPro" id="IPR003170">
    <property type="entry name" value="MurB"/>
</dbReference>
<evidence type="ECO:0000256" key="16">
    <source>
        <dbReference type="ARBA" id="ARBA00023306"/>
    </source>
</evidence>
<dbReference type="InterPro" id="IPR016169">
    <property type="entry name" value="FAD-bd_PCMH_sub2"/>
</dbReference>
<dbReference type="GO" id="GO:0009252">
    <property type="term" value="P:peptidoglycan biosynthetic process"/>
    <property type="evidence" value="ECO:0007669"/>
    <property type="project" value="UniProtKB-UniRule"/>
</dbReference>
<dbReference type="NCBIfam" id="TIGR00179">
    <property type="entry name" value="murB"/>
    <property type="match status" value="1"/>
</dbReference>
<keyword evidence="17 20" id="KW-0961">Cell wall biogenesis/degradation</keyword>
<keyword evidence="16 20" id="KW-0131">Cell cycle</keyword>
<evidence type="ECO:0000256" key="8">
    <source>
        <dbReference type="ARBA" id="ARBA00022490"/>
    </source>
</evidence>
<dbReference type="Gene3D" id="3.90.78.10">
    <property type="entry name" value="UDP-N-acetylenolpyruvoylglucosamine reductase, C-terminal domain"/>
    <property type="match status" value="1"/>
</dbReference>
<dbReference type="Gene3D" id="3.30.465.10">
    <property type="match status" value="1"/>
</dbReference>
<evidence type="ECO:0000256" key="11">
    <source>
        <dbReference type="ARBA" id="ARBA00022827"/>
    </source>
</evidence>
<dbReference type="SUPFAM" id="SSF56176">
    <property type="entry name" value="FAD-binding/transporter-associated domain-like"/>
    <property type="match status" value="1"/>
</dbReference>
<keyword evidence="11 20" id="KW-0274">FAD</keyword>
<reference evidence="23 24" key="1">
    <citation type="journal article" date="2007" name="Int. J. Syst. Evol. Microbiol.">
        <title>Halomonas saccharevitans sp. nov., Halomonas arcis sp. nov. and Halomonas subterranea sp. nov., halophilic bacteria isolated from hypersaline environments of China.</title>
        <authorList>
            <person name="Xu X.W."/>
            <person name="Wu Y.H."/>
            <person name="Zhou Z."/>
            <person name="Wang C.S."/>
            <person name="Zhou Y.G."/>
            <person name="Zhang H.B."/>
            <person name="Wang Y."/>
            <person name="Wu M."/>
        </authorList>
    </citation>
    <scope>NUCLEOTIDE SEQUENCE [LARGE SCALE GENOMIC DNA]</scope>
    <source>
        <strain evidence="23 24">TBZ3</strain>
    </source>
</reference>
<keyword evidence="10 20" id="KW-0285">Flavoprotein</keyword>
<feature type="compositionally biased region" description="Low complexity" evidence="21">
    <location>
        <begin position="32"/>
        <end position="45"/>
    </location>
</feature>
<dbReference type="GO" id="GO:0071949">
    <property type="term" value="F:FAD binding"/>
    <property type="evidence" value="ECO:0007669"/>
    <property type="project" value="InterPro"/>
</dbReference>
<feature type="region of interest" description="Disordered" evidence="21">
    <location>
        <begin position="22"/>
        <end position="116"/>
    </location>
</feature>
<dbReference type="InterPro" id="IPR016167">
    <property type="entry name" value="FAD-bd_PCMH_sub1"/>
</dbReference>
<proteinExistence type="inferred from homology"/>
<dbReference type="AlphaFoldDB" id="A0A5R8MG80"/>
<feature type="region of interest" description="Disordered" evidence="21">
    <location>
        <begin position="137"/>
        <end position="156"/>
    </location>
</feature>
<feature type="active site" evidence="20">
    <location>
        <position position="332"/>
    </location>
</feature>
<evidence type="ECO:0000259" key="22">
    <source>
        <dbReference type="PROSITE" id="PS51387"/>
    </source>
</evidence>
<keyword evidence="9 20" id="KW-0132">Cell division</keyword>
<evidence type="ECO:0000256" key="9">
    <source>
        <dbReference type="ARBA" id="ARBA00022618"/>
    </source>
</evidence>
<evidence type="ECO:0000256" key="14">
    <source>
        <dbReference type="ARBA" id="ARBA00022984"/>
    </source>
</evidence>
<evidence type="ECO:0000256" key="1">
    <source>
        <dbReference type="ARBA" id="ARBA00001974"/>
    </source>
</evidence>
<dbReference type="EC" id="1.3.1.98" evidence="6 20"/>
<dbReference type="PANTHER" id="PTHR21071:SF4">
    <property type="entry name" value="UDP-N-ACETYLENOLPYRUVOYLGLUCOSAMINE REDUCTASE"/>
    <property type="match status" value="1"/>
</dbReference>
<evidence type="ECO:0000256" key="5">
    <source>
        <dbReference type="ARBA" id="ARBA00010485"/>
    </source>
</evidence>
<evidence type="ECO:0000313" key="23">
    <source>
        <dbReference type="EMBL" id="TLF49699.1"/>
    </source>
</evidence>